<evidence type="ECO:0000313" key="4">
    <source>
        <dbReference type="Proteomes" id="UP000649617"/>
    </source>
</evidence>
<proteinExistence type="predicted"/>
<feature type="non-terminal residue" evidence="3">
    <location>
        <position position="1"/>
    </location>
</feature>
<keyword evidence="2" id="KW-1133">Transmembrane helix</keyword>
<comment type="caution">
    <text evidence="3">The sequence shown here is derived from an EMBL/GenBank/DDBJ whole genome shotgun (WGS) entry which is preliminary data.</text>
</comment>
<feature type="region of interest" description="Disordered" evidence="1">
    <location>
        <begin position="90"/>
        <end position="122"/>
    </location>
</feature>
<protein>
    <submittedName>
        <fullName evidence="3">Acr-16 protein</fullName>
    </submittedName>
</protein>
<feature type="transmembrane region" description="Helical" evidence="2">
    <location>
        <begin position="27"/>
        <end position="45"/>
    </location>
</feature>
<reference evidence="3" key="1">
    <citation type="submission" date="2021-02" db="EMBL/GenBank/DDBJ databases">
        <authorList>
            <person name="Dougan E. K."/>
            <person name="Rhodes N."/>
            <person name="Thang M."/>
            <person name="Chan C."/>
        </authorList>
    </citation>
    <scope>NUCLEOTIDE SEQUENCE</scope>
</reference>
<organism evidence="3 4">
    <name type="scientific">Symbiodinium pilosum</name>
    <name type="common">Dinoflagellate</name>
    <dbReference type="NCBI Taxonomy" id="2952"/>
    <lineage>
        <taxon>Eukaryota</taxon>
        <taxon>Sar</taxon>
        <taxon>Alveolata</taxon>
        <taxon>Dinophyceae</taxon>
        <taxon>Suessiales</taxon>
        <taxon>Symbiodiniaceae</taxon>
        <taxon>Symbiodinium</taxon>
    </lineage>
</organism>
<dbReference type="Proteomes" id="UP000649617">
    <property type="component" value="Unassembled WGS sequence"/>
</dbReference>
<sequence>DYYASGDPRGQTMFEGVGPMNMSTAGILQSLITPAIGLLSILTWLQMRHLSAAWKKQQKEARKARECAPDEGRTRPRWTIRSTVRGLDFGPISSMPYSDESDSSDELMRESFQMNSEKEDMV</sequence>
<keyword evidence="4" id="KW-1185">Reference proteome</keyword>
<evidence type="ECO:0000256" key="1">
    <source>
        <dbReference type="SAM" id="MobiDB-lite"/>
    </source>
</evidence>
<name>A0A812W9R4_SYMPI</name>
<keyword evidence="2" id="KW-0812">Transmembrane</keyword>
<keyword evidence="2" id="KW-0472">Membrane</keyword>
<dbReference type="OrthoDB" id="10467912at2759"/>
<dbReference type="AlphaFoldDB" id="A0A812W9R4"/>
<evidence type="ECO:0000313" key="3">
    <source>
        <dbReference type="EMBL" id="CAE7662276.1"/>
    </source>
</evidence>
<accession>A0A812W9R4</accession>
<gene>
    <name evidence="3" type="primary">acr-16</name>
    <name evidence="3" type="ORF">SPIL2461_LOCUS18007</name>
</gene>
<evidence type="ECO:0000256" key="2">
    <source>
        <dbReference type="SAM" id="Phobius"/>
    </source>
</evidence>
<dbReference type="EMBL" id="CAJNIZ010043526">
    <property type="protein sequence ID" value="CAE7662276.1"/>
    <property type="molecule type" value="Genomic_DNA"/>
</dbReference>